<sequence>MKAIEQLYDQMRSIFGEIYLDIEEINKQQEMFNPNYQRKPLKECVLTLFPSTKDDASLRIFKRPVVQEKAGKSKAQDIIVEISPEYQEHLFRISPSLERCYIDYQKHHQTDFWSHVVCAANEEQRLRQEKLGFSAKDEHKDARNLIKDLYQQIAYKFSPLQKVLSDCLSDREKHRDLLLSYGHSCSYDITKNNNDKSNEQIKINDGKPNLMQQQYIANGVSIPEISFVNEVQPIVPSQFYGKAPDESQFYTSDEQFHLIRQINSFSMNVLKPLSNNVIPDPHPQQNRNVQTHISASYFNMNVKQQDVKVESLPQKSFKGFKIQTIQEKVKANKIDTLDFRNIFPDKITDDFKYNIKINYTTKAIDEDYREQFSLFQDFYGQFITFNRCFYSFLRQNNLQSQKISDSSTQSEAVTIQNLSTVQVIKMEQKQQTNVLKKQLQQMKVFMGSFDDHMRRPGKDEKSFLQDYPGLYKNASNLSDLFKKCSALLEELE</sequence>
<dbReference type="EMBL" id="CATOUU010001088">
    <property type="protein sequence ID" value="CAI9971039.1"/>
    <property type="molecule type" value="Genomic_DNA"/>
</dbReference>
<reference evidence="1" key="1">
    <citation type="submission" date="2023-06" db="EMBL/GenBank/DDBJ databases">
        <authorList>
            <person name="Kurt Z."/>
        </authorList>
    </citation>
    <scope>NUCLEOTIDE SEQUENCE</scope>
</reference>
<dbReference type="Proteomes" id="UP001642409">
    <property type="component" value="Unassembled WGS sequence"/>
</dbReference>
<reference evidence="2 3" key="2">
    <citation type="submission" date="2024-07" db="EMBL/GenBank/DDBJ databases">
        <authorList>
            <person name="Akdeniz Z."/>
        </authorList>
    </citation>
    <scope>NUCLEOTIDE SEQUENCE [LARGE SCALE GENOMIC DNA]</scope>
</reference>
<keyword evidence="3" id="KW-1185">Reference proteome</keyword>
<evidence type="ECO:0000313" key="2">
    <source>
        <dbReference type="EMBL" id="CAL6083157.1"/>
    </source>
</evidence>
<name>A0AA86R3G8_9EUKA</name>
<gene>
    <name evidence="1" type="ORF">HINF_LOCUS58684</name>
    <name evidence="2" type="ORF">HINF_LOCUS61588</name>
</gene>
<organism evidence="1">
    <name type="scientific">Hexamita inflata</name>
    <dbReference type="NCBI Taxonomy" id="28002"/>
    <lineage>
        <taxon>Eukaryota</taxon>
        <taxon>Metamonada</taxon>
        <taxon>Diplomonadida</taxon>
        <taxon>Hexamitidae</taxon>
        <taxon>Hexamitinae</taxon>
        <taxon>Hexamita</taxon>
    </lineage>
</organism>
<evidence type="ECO:0000313" key="1">
    <source>
        <dbReference type="EMBL" id="CAI9971039.1"/>
    </source>
</evidence>
<dbReference type="EMBL" id="CAXDID020000370">
    <property type="protein sequence ID" value="CAL6083157.1"/>
    <property type="molecule type" value="Genomic_DNA"/>
</dbReference>
<comment type="caution">
    <text evidence="1">The sequence shown here is derived from an EMBL/GenBank/DDBJ whole genome shotgun (WGS) entry which is preliminary data.</text>
</comment>
<proteinExistence type="predicted"/>
<protein>
    <submittedName>
        <fullName evidence="1">Uncharacterized protein</fullName>
    </submittedName>
</protein>
<evidence type="ECO:0000313" key="3">
    <source>
        <dbReference type="Proteomes" id="UP001642409"/>
    </source>
</evidence>
<accession>A0AA86R3G8</accession>
<dbReference type="AlphaFoldDB" id="A0AA86R3G8"/>